<feature type="binding site" evidence="2">
    <location>
        <position position="533"/>
    </location>
    <ligand>
        <name>Mn(2+)</name>
        <dbReference type="ChEBI" id="CHEBI:29035"/>
        <label>2</label>
    </ligand>
</feature>
<keyword evidence="3" id="KW-1133">Transmembrane helix</keyword>
<dbReference type="GO" id="GO:0003676">
    <property type="term" value="F:nucleic acid binding"/>
    <property type="evidence" value="ECO:0007669"/>
    <property type="project" value="UniProtKB-UniRule"/>
</dbReference>
<evidence type="ECO:0000313" key="6">
    <source>
        <dbReference type="Proteomes" id="UP000824201"/>
    </source>
</evidence>
<gene>
    <name evidence="5" type="ORF">IAC96_02465</name>
</gene>
<feature type="transmembrane region" description="Helical" evidence="3">
    <location>
        <begin position="50"/>
        <end position="70"/>
    </location>
</feature>
<dbReference type="SUPFAM" id="SSF64182">
    <property type="entry name" value="DHH phosphoesterases"/>
    <property type="match status" value="1"/>
</dbReference>
<comment type="catalytic activity">
    <reaction evidence="1">
        <text>3',3'-c-di-AMP + H2O = 5'-O-phosphonoadenylyl-(3'-&gt;5')-adenosine + H(+)</text>
        <dbReference type="Rhea" id="RHEA:54420"/>
        <dbReference type="ChEBI" id="CHEBI:15377"/>
        <dbReference type="ChEBI" id="CHEBI:15378"/>
        <dbReference type="ChEBI" id="CHEBI:71500"/>
        <dbReference type="ChEBI" id="CHEBI:138171"/>
    </reaction>
</comment>
<dbReference type="Gene3D" id="3.90.1640.10">
    <property type="entry name" value="inorganic pyrophosphatase (n-terminal core)"/>
    <property type="match status" value="1"/>
</dbReference>
<protein>
    <recommendedName>
        <fullName evidence="1">Cyclic-di-AMP phosphodiesterase</fullName>
        <ecNumber evidence="1">3.1.4.-</ecNumber>
    </recommendedName>
</protein>
<dbReference type="PANTHER" id="PTHR47618">
    <property type="entry name" value="BIFUNCTIONAL OLIGORIBONUCLEASE AND PAP PHOSPHATASE NRNA"/>
    <property type="match status" value="1"/>
</dbReference>
<dbReference type="InterPro" id="IPR001667">
    <property type="entry name" value="DDH_dom"/>
</dbReference>
<evidence type="ECO:0000259" key="4">
    <source>
        <dbReference type="PROSITE" id="PS50887"/>
    </source>
</evidence>
<evidence type="ECO:0000256" key="3">
    <source>
        <dbReference type="SAM" id="Phobius"/>
    </source>
</evidence>
<accession>A0A9D1ECD9</accession>
<keyword evidence="1 3" id="KW-0472">Membrane</keyword>
<reference evidence="5" key="2">
    <citation type="journal article" date="2021" name="PeerJ">
        <title>Extensive microbial diversity within the chicken gut microbiome revealed by metagenomics and culture.</title>
        <authorList>
            <person name="Gilroy R."/>
            <person name="Ravi A."/>
            <person name="Getino M."/>
            <person name="Pursley I."/>
            <person name="Horton D.L."/>
            <person name="Alikhan N.F."/>
            <person name="Baker D."/>
            <person name="Gharbi K."/>
            <person name="Hall N."/>
            <person name="Watson M."/>
            <person name="Adriaenssens E.M."/>
            <person name="Foster-Nyarko E."/>
            <person name="Jarju S."/>
            <person name="Secka A."/>
            <person name="Antonio M."/>
            <person name="Oren A."/>
            <person name="Chaudhuri R.R."/>
            <person name="La Ragione R."/>
            <person name="Hildebrand F."/>
            <person name="Pallen M.J."/>
        </authorList>
    </citation>
    <scope>NUCLEOTIDE SEQUENCE</scope>
    <source>
        <strain evidence="5">ChiW13-3771</strain>
    </source>
</reference>
<feature type="domain" description="GGDEF" evidence="4">
    <location>
        <begin position="209"/>
        <end position="337"/>
    </location>
</feature>
<evidence type="ECO:0000256" key="2">
    <source>
        <dbReference type="PIRSR" id="PIRSR026583-50"/>
    </source>
</evidence>
<dbReference type="Gene3D" id="3.30.450.20">
    <property type="entry name" value="PAS domain"/>
    <property type="match status" value="1"/>
</dbReference>
<feature type="transmembrane region" description="Helical" evidence="3">
    <location>
        <begin position="23"/>
        <end position="44"/>
    </location>
</feature>
<dbReference type="FunFam" id="3.90.1640.10:FF:000002">
    <property type="entry name" value="Cyclic-di-AMP phosphodiesterase"/>
    <property type="match status" value="1"/>
</dbReference>
<comment type="subcellular location">
    <subcellularLocation>
        <location evidence="1">Cell membrane</location>
    </subcellularLocation>
</comment>
<dbReference type="GO" id="GO:0005886">
    <property type="term" value="C:plasma membrane"/>
    <property type="evidence" value="ECO:0007669"/>
    <property type="project" value="UniProtKB-SubCell"/>
</dbReference>
<dbReference type="PIRSF" id="PIRSF026583">
    <property type="entry name" value="YybT"/>
    <property type="match status" value="1"/>
</dbReference>
<dbReference type="InterPro" id="IPR038763">
    <property type="entry name" value="DHH_sf"/>
</dbReference>
<comment type="function">
    <text evidence="1">Has phosphodiesterase (PDE) activity against cyclic-di-AMP (c-di-AMP).</text>
</comment>
<evidence type="ECO:0000256" key="1">
    <source>
        <dbReference type="PIRNR" id="PIRNR026583"/>
    </source>
</evidence>
<feature type="binding site" evidence="2">
    <location>
        <position position="454"/>
    </location>
    <ligand>
        <name>Mn(2+)</name>
        <dbReference type="ChEBI" id="CHEBI:29035"/>
        <label>2</label>
    </ligand>
</feature>
<feature type="binding site" evidence="2">
    <location>
        <position position="380"/>
    </location>
    <ligand>
        <name>Mn(2+)</name>
        <dbReference type="ChEBI" id="CHEBI:29035"/>
        <label>1</label>
    </ligand>
</feature>
<comment type="caution">
    <text evidence="5">The sequence shown here is derived from an EMBL/GenBank/DDBJ whole genome shotgun (WGS) entry which is preliminary data.</text>
</comment>
<dbReference type="GO" id="GO:0046872">
    <property type="term" value="F:metal ion binding"/>
    <property type="evidence" value="ECO:0007669"/>
    <property type="project" value="UniProtKB-KW"/>
</dbReference>
<dbReference type="InterPro" id="IPR000160">
    <property type="entry name" value="GGDEF_dom"/>
</dbReference>
<dbReference type="InterPro" id="IPR014528">
    <property type="entry name" value="GdpP/PdeA"/>
</dbReference>
<dbReference type="PANTHER" id="PTHR47618:SF2">
    <property type="entry name" value="CYCLIC-DI-AMP PHOSPHODIESTERASE GDPP"/>
    <property type="match status" value="1"/>
</dbReference>
<dbReference type="InterPro" id="IPR051319">
    <property type="entry name" value="Oligoribo/pAp-PDE_c-di-AMP_PDE"/>
</dbReference>
<dbReference type="AlphaFoldDB" id="A0A9D1ECD9"/>
<keyword evidence="1" id="KW-0378">Hydrolase</keyword>
<dbReference type="Gene3D" id="3.10.310.30">
    <property type="match status" value="1"/>
</dbReference>
<keyword evidence="2" id="KW-0479">Metal-binding</keyword>
<dbReference type="Pfam" id="PF01368">
    <property type="entry name" value="DHH"/>
    <property type="match status" value="1"/>
</dbReference>
<name>A0A9D1ECD9_9FIRM</name>
<feature type="binding site" evidence="2">
    <location>
        <position position="478"/>
    </location>
    <ligand>
        <name>Mn(2+)</name>
        <dbReference type="ChEBI" id="CHEBI:29035"/>
        <label>2</label>
    </ligand>
</feature>
<comment type="cofactor">
    <cofactor evidence="2">
        <name>Mn(2+)</name>
        <dbReference type="ChEBI" id="CHEBI:29035"/>
    </cofactor>
    <text evidence="2">For phosphodiesterase activity, probably binds 2 Mn(2+) per subunit.</text>
</comment>
<dbReference type="InterPro" id="IPR003156">
    <property type="entry name" value="DHHA1_dom"/>
</dbReference>
<feature type="binding site" evidence="2">
    <location>
        <position position="384"/>
    </location>
    <ligand>
        <name>Mn(2+)</name>
        <dbReference type="ChEBI" id="CHEBI:29035"/>
        <label>1</label>
    </ligand>
</feature>
<evidence type="ECO:0000313" key="5">
    <source>
        <dbReference type="EMBL" id="HIR87792.1"/>
    </source>
</evidence>
<comment type="similarity">
    <text evidence="1">Belongs to the GdpP/PdeA phosphodiesterase family.</text>
</comment>
<keyword evidence="2" id="KW-0464">Manganese</keyword>
<feature type="binding site" evidence="2">
    <location>
        <position position="386"/>
    </location>
    <ligand>
        <name>Mn(2+)</name>
        <dbReference type="ChEBI" id="CHEBI:29035"/>
        <label>2</label>
    </ligand>
</feature>
<dbReference type="EMBL" id="DVHN01000028">
    <property type="protein sequence ID" value="HIR87792.1"/>
    <property type="molecule type" value="Genomic_DNA"/>
</dbReference>
<reference evidence="5" key="1">
    <citation type="submission" date="2020-10" db="EMBL/GenBank/DDBJ databases">
        <authorList>
            <person name="Gilroy R."/>
        </authorList>
    </citation>
    <scope>NUCLEOTIDE SEQUENCE</scope>
    <source>
        <strain evidence="5">ChiW13-3771</strain>
    </source>
</reference>
<organism evidence="5 6">
    <name type="scientific">Candidatus Fimimorpha faecalis</name>
    <dbReference type="NCBI Taxonomy" id="2840824"/>
    <lineage>
        <taxon>Bacteria</taxon>
        <taxon>Bacillati</taxon>
        <taxon>Bacillota</taxon>
        <taxon>Clostridia</taxon>
        <taxon>Eubacteriales</taxon>
        <taxon>Candidatus Fimimorpha</taxon>
    </lineage>
</organism>
<dbReference type="Proteomes" id="UP000824201">
    <property type="component" value="Unassembled WGS sequence"/>
</dbReference>
<feature type="binding site" evidence="2">
    <location>
        <position position="454"/>
    </location>
    <ligand>
        <name>Mn(2+)</name>
        <dbReference type="ChEBI" id="CHEBI:29035"/>
        <label>1</label>
    </ligand>
</feature>
<proteinExistence type="inferred from homology"/>
<dbReference type="EC" id="3.1.4.-" evidence="1"/>
<keyword evidence="1" id="KW-1003">Cell membrane</keyword>
<dbReference type="Pfam" id="PF02272">
    <property type="entry name" value="DHHA1"/>
    <property type="match status" value="1"/>
</dbReference>
<dbReference type="GO" id="GO:0016787">
    <property type="term" value="F:hydrolase activity"/>
    <property type="evidence" value="ECO:0007669"/>
    <property type="project" value="UniProtKB-UniRule"/>
</dbReference>
<dbReference type="PROSITE" id="PS50887">
    <property type="entry name" value="GGDEF"/>
    <property type="match status" value="1"/>
</dbReference>
<sequence length="688" mass="78425">MSKRIRKELTAKIPRLKGSFREYMSWPLFLAPLLIAMNLIIYFVDMKAGTIMTVFIMIYITAAIGIYQYYRKQLHCDLMNYASNYAQLQKRLLDSMTVPYAMADNAGRIAWSNKEFQKIIEQDGRGHRTLNAIFPEITSKSYPRGNEDSTVHVVFCGRNYQLSIRKILFSDVKDMISIRDQELIKVSMYAVYLFDETEVLYYQKEIEKERMVSGLIYMDNYEEALKSVEEVRRSLLVALIDRKINKYVIRYDGILKKLEKDKYFVVFKQKHLEEMKEERFSLLEDVKTVNIGNEMSITLSIGLGAGGESYIRNSDYARSAMDMALGRGGDQVVLKEKDNITYYGGKSPTQEKNTRVRARVKAHALRELIETKEDVIIMGHHISDVDCIGAAIGIYRAAKTSAKHASIVAEDVTNNVKPLMDRYRNTPEYDEDLFITKEEALKRIHPNTLLVVVDTNRPNYTESPELLSRAQNIVVLDHHRQTRDVIENALLSYVEPYASSTCEMVAEILQYYSEDIRIKSGDADAIYAGMVVDTNNFLNKTGVRTFEAAAFLRRNGADVTRVRKMFRDNMEDYKAKAEAIRNTEVFADSYAISMCPNDTNESPTVIAAQTANELLGIRGIKASFVLTDYNNQIYISGRSIDEVNVQVIMERLGGGGHLSMAGAQLKGVTMEEAIARLKDVITESIRLK</sequence>
<dbReference type="Pfam" id="PF24898">
    <property type="entry name" value="GGDEF_GdpP"/>
    <property type="match status" value="1"/>
</dbReference>
<keyword evidence="3" id="KW-0812">Transmembrane</keyword>